<comment type="subcellular location">
    <subcellularLocation>
        <location evidence="1 12">Mitochondrion inner membrane</location>
        <topology evidence="1 12">Multi-pass membrane protein</topology>
    </subcellularLocation>
</comment>
<dbReference type="PANTHER" id="PTHR28021:SF1">
    <property type="entry name" value="PRESEQUENCE TRANSLOCATED-ASSOCIATED MOTOR SUBUNIT PAM17, MITOCHONDRIAL"/>
    <property type="match status" value="1"/>
</dbReference>
<keyword evidence="6 12" id="KW-0653">Protein transport</keyword>
<dbReference type="InParanoid" id="A0A2N3N1K7"/>
<evidence type="ECO:0000256" key="4">
    <source>
        <dbReference type="ARBA" id="ARBA00022692"/>
    </source>
</evidence>
<dbReference type="Pfam" id="PF08566">
    <property type="entry name" value="Pam17"/>
    <property type="match status" value="1"/>
</dbReference>
<keyword evidence="14" id="KW-1185">Reference proteome</keyword>
<dbReference type="AlphaFoldDB" id="A0A2N3N1K7"/>
<keyword evidence="5 12" id="KW-0999">Mitochondrion inner membrane</keyword>
<evidence type="ECO:0000256" key="10">
    <source>
        <dbReference type="ARBA" id="ARBA00023128"/>
    </source>
</evidence>
<evidence type="ECO:0000256" key="6">
    <source>
        <dbReference type="ARBA" id="ARBA00022927"/>
    </source>
</evidence>
<comment type="caution">
    <text evidence="13">The sequence shown here is derived from an EMBL/GenBank/DDBJ whole genome shotgun (WGS) entry which is preliminary data.</text>
</comment>
<dbReference type="GO" id="GO:0001405">
    <property type="term" value="C:PAM complex, Tim23 associated import motor"/>
    <property type="evidence" value="ECO:0007669"/>
    <property type="project" value="UniProtKB-UniRule"/>
</dbReference>
<keyword evidence="7" id="KW-0809">Transit peptide</keyword>
<keyword evidence="9 12" id="KW-0811">Translocation</keyword>
<keyword evidence="4 12" id="KW-0812">Transmembrane</keyword>
<evidence type="ECO:0000256" key="1">
    <source>
        <dbReference type="ARBA" id="ARBA00004448"/>
    </source>
</evidence>
<evidence type="ECO:0000256" key="12">
    <source>
        <dbReference type="RuleBase" id="RU367146"/>
    </source>
</evidence>
<feature type="transmembrane region" description="Helical" evidence="12">
    <location>
        <begin position="98"/>
        <end position="121"/>
    </location>
</feature>
<evidence type="ECO:0000313" key="13">
    <source>
        <dbReference type="EMBL" id="PKS06291.1"/>
    </source>
</evidence>
<dbReference type="GO" id="GO:0030150">
    <property type="term" value="P:protein import into mitochondrial matrix"/>
    <property type="evidence" value="ECO:0007669"/>
    <property type="project" value="UniProtKB-UniRule"/>
</dbReference>
<dbReference type="InterPro" id="IPR013875">
    <property type="entry name" value="Pam17"/>
</dbReference>
<dbReference type="FunCoup" id="A0A2N3N1K7">
    <property type="interactions" value="44"/>
</dbReference>
<evidence type="ECO:0000256" key="9">
    <source>
        <dbReference type="ARBA" id="ARBA00023010"/>
    </source>
</evidence>
<protein>
    <recommendedName>
        <fullName evidence="12">Presequence translocated-associated motor subunit PAM17</fullName>
    </recommendedName>
</protein>
<keyword evidence="11 12" id="KW-0472">Membrane</keyword>
<comment type="subunit">
    <text evidence="12">Component of the PAM complex.</text>
</comment>
<organism evidence="13 14">
    <name type="scientific">Lomentospora prolificans</name>
    <dbReference type="NCBI Taxonomy" id="41688"/>
    <lineage>
        <taxon>Eukaryota</taxon>
        <taxon>Fungi</taxon>
        <taxon>Dikarya</taxon>
        <taxon>Ascomycota</taxon>
        <taxon>Pezizomycotina</taxon>
        <taxon>Sordariomycetes</taxon>
        <taxon>Hypocreomycetidae</taxon>
        <taxon>Microascales</taxon>
        <taxon>Microascaceae</taxon>
        <taxon>Lomentospora</taxon>
    </lineage>
</organism>
<evidence type="ECO:0000256" key="8">
    <source>
        <dbReference type="ARBA" id="ARBA00022989"/>
    </source>
</evidence>
<comment type="function">
    <text evidence="12">Component of the PAM complex, a complex required for the translocation of transit peptide-containing proteins from the inner membrane into the mitochondrial matrix in an ATP-dependent manner.</text>
</comment>
<dbReference type="OrthoDB" id="5970083at2759"/>
<evidence type="ECO:0000256" key="3">
    <source>
        <dbReference type="ARBA" id="ARBA00022448"/>
    </source>
</evidence>
<evidence type="ECO:0000256" key="5">
    <source>
        <dbReference type="ARBA" id="ARBA00022792"/>
    </source>
</evidence>
<accession>A0A2N3N1K7</accession>
<reference evidence="13 14" key="1">
    <citation type="journal article" date="2017" name="G3 (Bethesda)">
        <title>First Draft Genome Sequence of the Pathogenic Fungus Lomentospora prolificans (Formerly Scedosporium prolificans).</title>
        <authorList>
            <person name="Luo R."/>
            <person name="Zimin A."/>
            <person name="Workman R."/>
            <person name="Fan Y."/>
            <person name="Pertea G."/>
            <person name="Grossman N."/>
            <person name="Wear M.P."/>
            <person name="Jia B."/>
            <person name="Miller H."/>
            <person name="Casadevall A."/>
            <person name="Timp W."/>
            <person name="Zhang S.X."/>
            <person name="Salzberg S.L."/>
        </authorList>
    </citation>
    <scope>NUCLEOTIDE SEQUENCE [LARGE SCALE GENOMIC DNA]</scope>
    <source>
        <strain evidence="13 14">JHH-5317</strain>
    </source>
</reference>
<gene>
    <name evidence="13" type="ORF">jhhlp_007039</name>
</gene>
<keyword evidence="3 12" id="KW-0813">Transport</keyword>
<feature type="transmembrane region" description="Helical" evidence="12">
    <location>
        <begin position="133"/>
        <end position="163"/>
    </location>
</feature>
<dbReference type="Proteomes" id="UP000233524">
    <property type="component" value="Unassembled WGS sequence"/>
</dbReference>
<evidence type="ECO:0000313" key="14">
    <source>
        <dbReference type="Proteomes" id="UP000233524"/>
    </source>
</evidence>
<name>A0A2N3N1K7_9PEZI</name>
<evidence type="ECO:0000256" key="7">
    <source>
        <dbReference type="ARBA" id="ARBA00022946"/>
    </source>
</evidence>
<sequence>MSLLNPTTTSVVLRITARPAAVRQVLSRNLAICQSKTISTLRPFAAAPTSPSFIVKKPTHMLRQTRFASYAASEVPGGAQLDWNTFFQLRKTRRRIQVLFSIAGAATCGTAGSWVLATGLAEPLLGLIPLDPFITMGLMAFSSATLGWLLGPSLGSGVFNLWYRRIKPQMAWKEKEFFARIKKHRVDPSTSSVGNPVPDFYGEKISSVSGYRQWLKDQRAYNRKRTRFV</sequence>
<proteinExistence type="inferred from homology"/>
<evidence type="ECO:0000256" key="11">
    <source>
        <dbReference type="ARBA" id="ARBA00023136"/>
    </source>
</evidence>
<dbReference type="PANTHER" id="PTHR28021">
    <property type="entry name" value="PRESEQUENCE TRANSLOCATED-ASSOCIATED MOTOR SUBUNIT PAM17, MITOCHONDRIAL"/>
    <property type="match status" value="1"/>
</dbReference>
<keyword evidence="8 12" id="KW-1133">Transmembrane helix</keyword>
<dbReference type="EMBL" id="NLAX01001034">
    <property type="protein sequence ID" value="PKS06291.1"/>
    <property type="molecule type" value="Genomic_DNA"/>
</dbReference>
<dbReference type="VEuPathDB" id="FungiDB:jhhlp_007039"/>
<dbReference type="STRING" id="41688.A0A2N3N1K7"/>
<evidence type="ECO:0000256" key="2">
    <source>
        <dbReference type="ARBA" id="ARBA00006837"/>
    </source>
</evidence>
<comment type="similarity">
    <text evidence="2 12">Belongs to the PAM17 family.</text>
</comment>
<keyword evidence="10 12" id="KW-0496">Mitochondrion</keyword>